<dbReference type="EMBL" id="JAEVHI010000003">
    <property type="protein sequence ID" value="KAG5295653.1"/>
    <property type="molecule type" value="Genomic_DNA"/>
</dbReference>
<evidence type="ECO:0000313" key="2">
    <source>
        <dbReference type="EMBL" id="KAG5295653.1"/>
    </source>
</evidence>
<feature type="region of interest" description="Disordered" evidence="1">
    <location>
        <begin position="1"/>
        <end position="44"/>
    </location>
</feature>
<comment type="caution">
    <text evidence="2">The sequence shown here is derived from an EMBL/GenBank/DDBJ whole genome shotgun (WGS) entry which is preliminary data.</text>
</comment>
<gene>
    <name evidence="2" type="ORF">I7I52_06005</name>
</gene>
<proteinExistence type="predicted"/>
<dbReference type="VEuPathDB" id="FungiDB:I7I52_06005"/>
<reference evidence="2 3" key="1">
    <citation type="submission" date="2021-01" db="EMBL/GenBank/DDBJ databases">
        <title>Chromosome-level genome assembly of a human fungal pathogen reveals clustering of transcriptionally co-regulated genes.</title>
        <authorList>
            <person name="Voorhies M."/>
            <person name="Cohen S."/>
            <person name="Shea T.P."/>
            <person name="Petrus S."/>
            <person name="Munoz J.F."/>
            <person name="Poplawski S."/>
            <person name="Goldman W.E."/>
            <person name="Michael T."/>
            <person name="Cuomo C.A."/>
            <person name="Sil A."/>
            <person name="Beyhan S."/>
        </authorList>
    </citation>
    <scope>NUCLEOTIDE SEQUENCE [LARGE SCALE GENOMIC DNA]</scope>
    <source>
        <strain evidence="2 3">G184AR</strain>
    </source>
</reference>
<protein>
    <submittedName>
        <fullName evidence="2">Uncharacterized protein</fullName>
    </submittedName>
</protein>
<evidence type="ECO:0000313" key="3">
    <source>
        <dbReference type="Proteomes" id="UP000670092"/>
    </source>
</evidence>
<dbReference type="AlphaFoldDB" id="A0A8H8D0Q8"/>
<dbReference type="Proteomes" id="UP000670092">
    <property type="component" value="Unassembled WGS sequence"/>
</dbReference>
<sequence>MAGGEEFTGVGCGKRTNQPPNPISRGVEKEIRAQLPKSRRRRRKKVLDLDMVSTPCPRKQGVAFIASLFIQNTPVHEA</sequence>
<accession>A0A8H8D0Q8</accession>
<organism evidence="2 3">
    <name type="scientific">Ajellomyces capsulatus</name>
    <name type="common">Darling's disease fungus</name>
    <name type="synonym">Histoplasma capsulatum</name>
    <dbReference type="NCBI Taxonomy" id="5037"/>
    <lineage>
        <taxon>Eukaryota</taxon>
        <taxon>Fungi</taxon>
        <taxon>Dikarya</taxon>
        <taxon>Ascomycota</taxon>
        <taxon>Pezizomycotina</taxon>
        <taxon>Eurotiomycetes</taxon>
        <taxon>Eurotiomycetidae</taxon>
        <taxon>Onygenales</taxon>
        <taxon>Ajellomycetaceae</taxon>
        <taxon>Histoplasma</taxon>
    </lineage>
</organism>
<evidence type="ECO:0000256" key="1">
    <source>
        <dbReference type="SAM" id="MobiDB-lite"/>
    </source>
</evidence>
<name>A0A8H8D0Q8_AJECA</name>